<sequence>MACHERQAEAMWPELSHPGSLQAEELLSGEGVRGDGMRSDCMESHQLCYMGGELCYRPSTARFLVCSPFPARITRGRPADSESDLDSYKHCGRVKLQVLQGNSRGDEGEKAAQAEKQRRKLSITQRLVGTELTESIEQMVRCCLCGRPQAGHPAANGPSIPSSAL</sequence>
<evidence type="ECO:0000256" key="1">
    <source>
        <dbReference type="SAM" id="MobiDB-lite"/>
    </source>
</evidence>
<reference evidence="2" key="1">
    <citation type="submission" date="2020-03" db="EMBL/GenBank/DDBJ databases">
        <authorList>
            <person name="Weist P."/>
        </authorList>
    </citation>
    <scope>NUCLEOTIDE SEQUENCE</scope>
</reference>
<protein>
    <submittedName>
        <fullName evidence="2">Uncharacterized protein</fullName>
    </submittedName>
</protein>
<name>A0A9N7VHS1_PLEPL</name>
<proteinExistence type="predicted"/>
<dbReference type="AlphaFoldDB" id="A0A9N7VHS1"/>
<comment type="caution">
    <text evidence="2">The sequence shown here is derived from an EMBL/GenBank/DDBJ whole genome shotgun (WGS) entry which is preliminary data.</text>
</comment>
<evidence type="ECO:0000313" key="3">
    <source>
        <dbReference type="Proteomes" id="UP001153269"/>
    </source>
</evidence>
<keyword evidence="3" id="KW-1185">Reference proteome</keyword>
<dbReference type="EMBL" id="CADEAL010004025">
    <property type="protein sequence ID" value="CAB1449739.1"/>
    <property type="molecule type" value="Genomic_DNA"/>
</dbReference>
<feature type="region of interest" description="Disordered" evidence="1">
    <location>
        <begin position="1"/>
        <end position="20"/>
    </location>
</feature>
<organism evidence="2 3">
    <name type="scientific">Pleuronectes platessa</name>
    <name type="common">European plaice</name>
    <dbReference type="NCBI Taxonomy" id="8262"/>
    <lineage>
        <taxon>Eukaryota</taxon>
        <taxon>Metazoa</taxon>
        <taxon>Chordata</taxon>
        <taxon>Craniata</taxon>
        <taxon>Vertebrata</taxon>
        <taxon>Euteleostomi</taxon>
        <taxon>Actinopterygii</taxon>
        <taxon>Neopterygii</taxon>
        <taxon>Teleostei</taxon>
        <taxon>Neoteleostei</taxon>
        <taxon>Acanthomorphata</taxon>
        <taxon>Carangaria</taxon>
        <taxon>Pleuronectiformes</taxon>
        <taxon>Pleuronectoidei</taxon>
        <taxon>Pleuronectidae</taxon>
        <taxon>Pleuronectes</taxon>
    </lineage>
</organism>
<dbReference type="Proteomes" id="UP001153269">
    <property type="component" value="Unassembled WGS sequence"/>
</dbReference>
<evidence type="ECO:0000313" key="2">
    <source>
        <dbReference type="EMBL" id="CAB1449739.1"/>
    </source>
</evidence>
<accession>A0A9N7VHS1</accession>
<gene>
    <name evidence="2" type="ORF">PLEPLA_LOCUS37424</name>
</gene>